<dbReference type="EMBL" id="JBFXLQ010000073">
    <property type="protein sequence ID" value="KAL2861214.1"/>
    <property type="molecule type" value="Genomic_DNA"/>
</dbReference>
<gene>
    <name evidence="2" type="ORF">BJX67DRAFT_367066</name>
</gene>
<dbReference type="GeneID" id="98145545"/>
<feature type="compositionally biased region" description="Polar residues" evidence="1">
    <location>
        <begin position="164"/>
        <end position="205"/>
    </location>
</feature>
<evidence type="ECO:0000256" key="1">
    <source>
        <dbReference type="SAM" id="MobiDB-lite"/>
    </source>
</evidence>
<evidence type="ECO:0000313" key="3">
    <source>
        <dbReference type="Proteomes" id="UP001610432"/>
    </source>
</evidence>
<proteinExistence type="predicted"/>
<accession>A0ABR4L9K8</accession>
<dbReference type="Proteomes" id="UP001610432">
    <property type="component" value="Unassembled WGS sequence"/>
</dbReference>
<evidence type="ECO:0000313" key="2">
    <source>
        <dbReference type="EMBL" id="KAL2861214.1"/>
    </source>
</evidence>
<organism evidence="2 3">
    <name type="scientific">Aspergillus lucknowensis</name>
    <dbReference type="NCBI Taxonomy" id="176173"/>
    <lineage>
        <taxon>Eukaryota</taxon>
        <taxon>Fungi</taxon>
        <taxon>Dikarya</taxon>
        <taxon>Ascomycota</taxon>
        <taxon>Pezizomycotina</taxon>
        <taxon>Eurotiomycetes</taxon>
        <taxon>Eurotiomycetidae</taxon>
        <taxon>Eurotiales</taxon>
        <taxon>Aspergillaceae</taxon>
        <taxon>Aspergillus</taxon>
        <taxon>Aspergillus subgen. Nidulantes</taxon>
    </lineage>
</organism>
<reference evidence="2 3" key="1">
    <citation type="submission" date="2024-07" db="EMBL/GenBank/DDBJ databases">
        <title>Section-level genome sequencing and comparative genomics of Aspergillus sections Usti and Cavernicolus.</title>
        <authorList>
            <consortium name="Lawrence Berkeley National Laboratory"/>
            <person name="Nybo J.L."/>
            <person name="Vesth T.C."/>
            <person name="Theobald S."/>
            <person name="Frisvad J.C."/>
            <person name="Larsen T.O."/>
            <person name="Kjaerboelling I."/>
            <person name="Rothschild-Mancinelli K."/>
            <person name="Lyhne E.K."/>
            <person name="Kogle M.E."/>
            <person name="Barry K."/>
            <person name="Clum A."/>
            <person name="Na H."/>
            <person name="Ledsgaard L."/>
            <person name="Lin J."/>
            <person name="Lipzen A."/>
            <person name="Kuo A."/>
            <person name="Riley R."/>
            <person name="Mondo S."/>
            <person name="Labutti K."/>
            <person name="Haridas S."/>
            <person name="Pangalinan J."/>
            <person name="Salamov A.A."/>
            <person name="Simmons B.A."/>
            <person name="Magnuson J.K."/>
            <person name="Chen J."/>
            <person name="Drula E."/>
            <person name="Henrissat B."/>
            <person name="Wiebenga A."/>
            <person name="Lubbers R.J."/>
            <person name="Gomes A.C."/>
            <person name="Macurrencykelacurrency M.R."/>
            <person name="Stajich J."/>
            <person name="Grigoriev I.V."/>
            <person name="Mortensen U.H."/>
            <person name="De Vries R.P."/>
            <person name="Baker S.E."/>
            <person name="Andersen M.R."/>
        </authorList>
    </citation>
    <scope>NUCLEOTIDE SEQUENCE [LARGE SCALE GENOMIC DNA]</scope>
    <source>
        <strain evidence="2 3">CBS 449.75</strain>
    </source>
</reference>
<keyword evidence="3" id="KW-1185">Reference proteome</keyword>
<sequence length="226" mass="25260">MTTFEYCGPTFSQLTFMREYNMEAKIREAKLPWTIWGNITESANFHHSPELMRLPMIRSAEAREDLNKEAAAMGALYTYRQLKQTWLAHMSTPVIAETTRNRNENALSTREAEVVEAALAQYAEYLNRFGMNLQPFEPEDIDRLRLSAIFCRLAQNPPTAPQAEGSNNTEPPATQGSDPFVTASQPTPANTFDTKIPLATQQSSAPYEPVISPSSASTAHTQRKSA</sequence>
<protein>
    <submittedName>
        <fullName evidence="2">Uncharacterized protein</fullName>
    </submittedName>
</protein>
<comment type="caution">
    <text evidence="2">The sequence shown here is derived from an EMBL/GenBank/DDBJ whole genome shotgun (WGS) entry which is preliminary data.</text>
</comment>
<name>A0ABR4L9K8_9EURO</name>
<dbReference type="RefSeq" id="XP_070881108.1">
    <property type="nucleotide sequence ID" value="XM_071030473.1"/>
</dbReference>
<feature type="region of interest" description="Disordered" evidence="1">
    <location>
        <begin position="156"/>
        <end position="226"/>
    </location>
</feature>